<evidence type="ECO:0000256" key="1">
    <source>
        <dbReference type="SAM" id="MobiDB-lite"/>
    </source>
</evidence>
<dbReference type="OrthoDB" id="5453594at2"/>
<name>A0A1T4WZY4_9BACT</name>
<dbReference type="InterPro" id="IPR027588">
    <property type="entry name" value="XXXCH_dom_fam"/>
</dbReference>
<gene>
    <name evidence="2" type="ORF">SAMN02745702_02842</name>
</gene>
<feature type="compositionally biased region" description="Basic and acidic residues" evidence="1">
    <location>
        <begin position="117"/>
        <end position="130"/>
    </location>
</feature>
<feature type="compositionally biased region" description="Basic residues" evidence="1">
    <location>
        <begin position="107"/>
        <end position="116"/>
    </location>
</feature>
<protein>
    <submittedName>
        <fullName evidence="2">XXXCH domain-containing protein</fullName>
    </submittedName>
</protein>
<accession>A0A1T4WZY4</accession>
<dbReference type="Proteomes" id="UP000189733">
    <property type="component" value="Unassembled WGS sequence"/>
</dbReference>
<dbReference type="AlphaFoldDB" id="A0A1T4WZY4"/>
<proteinExistence type="predicted"/>
<feature type="region of interest" description="Disordered" evidence="1">
    <location>
        <begin position="57"/>
        <end position="130"/>
    </location>
</feature>
<sequence length="220" mass="25659">MKQHEFEQRKNLSKKEKEEILKLVEKIFGPECSENIPEEGKFKLSVKMYDGELTGKFKIKLGKKGEKGSHENHEKEKEEEKEKGGKGREEKNDVIEAQEGEGEKKETPKKKTGKTKGGKEASKKSAEKYDDLKKRMNMTWKHITQHTSRGELPDESDVVEFMQDADHMVEYPDKGDELYEEFSKDIEMLRKAWAKRDTEEFIKAVEMINSCKKEAHKRFA</sequence>
<dbReference type="EMBL" id="FUYA01000013">
    <property type="protein sequence ID" value="SKA82876.1"/>
    <property type="molecule type" value="Genomic_DNA"/>
</dbReference>
<organism evidence="2 3">
    <name type="scientific">Desulfobaculum bizertense DSM 18034</name>
    <dbReference type="NCBI Taxonomy" id="1121442"/>
    <lineage>
        <taxon>Bacteria</taxon>
        <taxon>Pseudomonadati</taxon>
        <taxon>Thermodesulfobacteriota</taxon>
        <taxon>Desulfovibrionia</taxon>
        <taxon>Desulfovibrionales</taxon>
        <taxon>Desulfovibrionaceae</taxon>
        <taxon>Desulfobaculum</taxon>
    </lineage>
</organism>
<reference evidence="2 3" key="1">
    <citation type="submission" date="2017-02" db="EMBL/GenBank/DDBJ databases">
        <authorList>
            <person name="Peterson S.W."/>
        </authorList>
    </citation>
    <scope>NUCLEOTIDE SEQUENCE [LARGE SCALE GENOMIC DNA]</scope>
    <source>
        <strain evidence="2 3">DSM 18034</strain>
    </source>
</reference>
<keyword evidence="3" id="KW-1185">Reference proteome</keyword>
<evidence type="ECO:0000313" key="3">
    <source>
        <dbReference type="Proteomes" id="UP000189733"/>
    </source>
</evidence>
<feature type="compositionally biased region" description="Basic and acidic residues" evidence="1">
    <location>
        <begin position="63"/>
        <end position="94"/>
    </location>
</feature>
<evidence type="ECO:0000313" key="2">
    <source>
        <dbReference type="EMBL" id="SKA82876.1"/>
    </source>
</evidence>
<dbReference type="NCBIfam" id="TIGR04358">
    <property type="entry name" value="XXXCH_domain"/>
    <property type="match status" value="1"/>
</dbReference>
<dbReference type="RefSeq" id="WP_078686105.1">
    <property type="nucleotide sequence ID" value="NZ_FUYA01000013.1"/>
</dbReference>